<evidence type="ECO:0000313" key="2">
    <source>
        <dbReference type="Proteomes" id="UP001161325"/>
    </source>
</evidence>
<comment type="caution">
    <text evidence="1">The sequence shown here is derived from an EMBL/GenBank/DDBJ whole genome shotgun (WGS) entry which is preliminary data.</text>
</comment>
<proteinExistence type="predicted"/>
<dbReference type="RefSeq" id="WP_284349152.1">
    <property type="nucleotide sequence ID" value="NZ_BRXS01000002.1"/>
</dbReference>
<accession>A0AA37QEA4</accession>
<sequence>MTDAPSDPPSHSQLSDPPEIAALVAELVRRLRPVTDGMPESEFLDLVRAIARRRHRWEQQARVRGP</sequence>
<dbReference type="EMBL" id="BRXS01000002">
    <property type="protein sequence ID" value="GLC24705.1"/>
    <property type="molecule type" value="Genomic_DNA"/>
</dbReference>
<dbReference type="Proteomes" id="UP001161325">
    <property type="component" value="Unassembled WGS sequence"/>
</dbReference>
<evidence type="ECO:0000313" key="1">
    <source>
        <dbReference type="EMBL" id="GLC24705.1"/>
    </source>
</evidence>
<organism evidence="1 2">
    <name type="scientific">Roseisolibacter agri</name>
    <dbReference type="NCBI Taxonomy" id="2014610"/>
    <lineage>
        <taxon>Bacteria</taxon>
        <taxon>Pseudomonadati</taxon>
        <taxon>Gemmatimonadota</taxon>
        <taxon>Gemmatimonadia</taxon>
        <taxon>Gemmatimonadales</taxon>
        <taxon>Gemmatimonadaceae</taxon>
        <taxon>Roseisolibacter</taxon>
    </lineage>
</organism>
<keyword evidence="2" id="KW-1185">Reference proteome</keyword>
<reference evidence="1" key="1">
    <citation type="submission" date="2022-08" db="EMBL/GenBank/DDBJ databases">
        <title>Draft genome sequencing of Roseisolibacter agri AW1220.</title>
        <authorList>
            <person name="Tobiishi Y."/>
            <person name="Tonouchi A."/>
        </authorList>
    </citation>
    <scope>NUCLEOTIDE SEQUENCE</scope>
    <source>
        <strain evidence="1">AW1220</strain>
    </source>
</reference>
<protein>
    <submittedName>
        <fullName evidence="1">Uncharacterized protein</fullName>
    </submittedName>
</protein>
<dbReference type="AlphaFoldDB" id="A0AA37QEA4"/>
<name>A0AA37QEA4_9BACT</name>
<gene>
    <name evidence="1" type="ORF">rosag_12180</name>
</gene>